<protein>
    <submittedName>
        <fullName evidence="4">RND family efflux transporter, MFP subunit</fullName>
    </submittedName>
</protein>
<dbReference type="Proteomes" id="UP000199569">
    <property type="component" value="Unassembled WGS sequence"/>
</dbReference>
<evidence type="ECO:0000256" key="2">
    <source>
        <dbReference type="SAM" id="Coils"/>
    </source>
</evidence>
<organism evidence="4 5">
    <name type="scientific">Microvirga guangxiensis</name>
    <dbReference type="NCBI Taxonomy" id="549386"/>
    <lineage>
        <taxon>Bacteria</taxon>
        <taxon>Pseudomonadati</taxon>
        <taxon>Pseudomonadota</taxon>
        <taxon>Alphaproteobacteria</taxon>
        <taxon>Hyphomicrobiales</taxon>
        <taxon>Methylobacteriaceae</taxon>
        <taxon>Microvirga</taxon>
    </lineage>
</organism>
<dbReference type="GO" id="GO:1990281">
    <property type="term" value="C:efflux pump complex"/>
    <property type="evidence" value="ECO:0007669"/>
    <property type="project" value="TreeGrafter"/>
</dbReference>
<evidence type="ECO:0000259" key="3">
    <source>
        <dbReference type="Pfam" id="PF25954"/>
    </source>
</evidence>
<evidence type="ECO:0000313" key="5">
    <source>
        <dbReference type="Proteomes" id="UP000199569"/>
    </source>
</evidence>
<accession>A0A1G5G3N4</accession>
<dbReference type="Pfam" id="PF25954">
    <property type="entry name" value="Beta-barrel_RND_2"/>
    <property type="match status" value="1"/>
</dbReference>
<evidence type="ECO:0000313" key="4">
    <source>
        <dbReference type="EMBL" id="SCY45820.1"/>
    </source>
</evidence>
<sequence>MVEKAVPGDPPLKLSRVMIALVALAAAAAAYWRLTLPQEVVAATPTRGDAAEIVYATGVVEPRIWAKVTPLLRERLVELCNCEGESVEKGAVLARLDDRQPQATLSELRARQRFIKADYDRIATLVERRVASEQALDRARSELSQVEALIAGQETRLETYILRAPVSGVVLRQDGEVGEVAEPGTVLFWVGEPKPLQIEADVNEEDIPRVVVGQRAVLKADAFPDRVLEAKVEAITPKGDPVAKTYRVHLALPDDTPLRIGMTVEVNVIVQVSADALLVPTNGLRGGSLFVAENGTARRRDVKVGIRGASNTQILSGLNEKEHVIVPFPEDLADGARIKEKRG</sequence>
<dbReference type="PANTHER" id="PTHR30469:SF33">
    <property type="entry name" value="SLR1207 PROTEIN"/>
    <property type="match status" value="1"/>
</dbReference>
<dbReference type="GO" id="GO:0015562">
    <property type="term" value="F:efflux transmembrane transporter activity"/>
    <property type="evidence" value="ECO:0007669"/>
    <property type="project" value="TreeGrafter"/>
</dbReference>
<dbReference type="Gene3D" id="2.40.30.170">
    <property type="match status" value="1"/>
</dbReference>
<comment type="similarity">
    <text evidence="1">Belongs to the membrane fusion protein (MFP) (TC 8.A.1) family.</text>
</comment>
<keyword evidence="5" id="KW-1185">Reference proteome</keyword>
<dbReference type="NCBIfam" id="TIGR01730">
    <property type="entry name" value="RND_mfp"/>
    <property type="match status" value="1"/>
</dbReference>
<dbReference type="AlphaFoldDB" id="A0A1G5G3N4"/>
<dbReference type="InterPro" id="IPR006143">
    <property type="entry name" value="RND_pump_MFP"/>
</dbReference>
<dbReference type="STRING" id="549386.SAMN02927923_01358"/>
<dbReference type="SUPFAM" id="SSF111369">
    <property type="entry name" value="HlyD-like secretion proteins"/>
    <property type="match status" value="1"/>
</dbReference>
<dbReference type="Gene3D" id="2.40.50.100">
    <property type="match status" value="1"/>
</dbReference>
<feature type="coiled-coil region" evidence="2">
    <location>
        <begin position="122"/>
        <end position="156"/>
    </location>
</feature>
<dbReference type="InterPro" id="IPR058792">
    <property type="entry name" value="Beta-barrel_RND_2"/>
</dbReference>
<gene>
    <name evidence="4" type="ORF">SAMN02927923_01358</name>
</gene>
<reference evidence="4 5" key="1">
    <citation type="submission" date="2016-10" db="EMBL/GenBank/DDBJ databases">
        <authorList>
            <person name="de Groot N.N."/>
        </authorList>
    </citation>
    <scope>NUCLEOTIDE SEQUENCE [LARGE SCALE GENOMIC DNA]</scope>
    <source>
        <strain evidence="4 5">CGMCC 1.7666</strain>
    </source>
</reference>
<dbReference type="EMBL" id="FMVJ01000004">
    <property type="protein sequence ID" value="SCY45820.1"/>
    <property type="molecule type" value="Genomic_DNA"/>
</dbReference>
<dbReference type="Gene3D" id="1.10.287.470">
    <property type="entry name" value="Helix hairpin bin"/>
    <property type="match status" value="1"/>
</dbReference>
<dbReference type="Gene3D" id="2.40.420.20">
    <property type="match status" value="1"/>
</dbReference>
<dbReference type="OrthoDB" id="7422354at2"/>
<proteinExistence type="inferred from homology"/>
<feature type="domain" description="CusB-like beta-barrel" evidence="3">
    <location>
        <begin position="198"/>
        <end position="268"/>
    </location>
</feature>
<keyword evidence="2" id="KW-0175">Coiled coil</keyword>
<evidence type="ECO:0000256" key="1">
    <source>
        <dbReference type="ARBA" id="ARBA00009477"/>
    </source>
</evidence>
<dbReference type="PANTHER" id="PTHR30469">
    <property type="entry name" value="MULTIDRUG RESISTANCE PROTEIN MDTA"/>
    <property type="match status" value="1"/>
</dbReference>
<name>A0A1G5G3N4_9HYPH</name>